<reference evidence="1 2" key="1">
    <citation type="journal article" date="2018" name="Int. J. Syst. Evol. Microbiol.">
        <title>Methylomusa anaerophila gen. nov., sp. nov., an anaerobic methanol-utilizing bacterium isolated from a microbial fuel cell.</title>
        <authorList>
            <person name="Amano N."/>
            <person name="Yamamuro A."/>
            <person name="Miyahara M."/>
            <person name="Kouzuma A."/>
            <person name="Abe T."/>
            <person name="Watanabe K."/>
        </authorList>
    </citation>
    <scope>NUCLEOTIDE SEQUENCE [LARGE SCALE GENOMIC DNA]</scope>
    <source>
        <strain evidence="1 2">MMFC1</strain>
    </source>
</reference>
<dbReference type="RefSeq" id="WP_126309194.1">
    <property type="nucleotide sequence ID" value="NZ_AP018449.1"/>
</dbReference>
<evidence type="ECO:0000313" key="1">
    <source>
        <dbReference type="EMBL" id="BBB92283.1"/>
    </source>
</evidence>
<dbReference type="AlphaFoldDB" id="A0A348AMI5"/>
<organism evidence="1 2">
    <name type="scientific">Methylomusa anaerophila</name>
    <dbReference type="NCBI Taxonomy" id="1930071"/>
    <lineage>
        <taxon>Bacteria</taxon>
        <taxon>Bacillati</taxon>
        <taxon>Bacillota</taxon>
        <taxon>Negativicutes</taxon>
        <taxon>Selenomonadales</taxon>
        <taxon>Sporomusaceae</taxon>
        <taxon>Methylomusa</taxon>
    </lineage>
</organism>
<keyword evidence="2" id="KW-1185">Reference proteome</keyword>
<dbReference type="OrthoDB" id="2962756at2"/>
<accession>A0A348AMI5</accession>
<dbReference type="EMBL" id="AP018449">
    <property type="protein sequence ID" value="BBB92283.1"/>
    <property type="molecule type" value="Genomic_DNA"/>
</dbReference>
<evidence type="ECO:0000313" key="2">
    <source>
        <dbReference type="Proteomes" id="UP000276437"/>
    </source>
</evidence>
<proteinExistence type="predicted"/>
<gene>
    <name evidence="1" type="ORF">MAMMFC1_02968</name>
</gene>
<dbReference type="KEGG" id="mana:MAMMFC1_02968"/>
<name>A0A348AMI5_9FIRM</name>
<protein>
    <submittedName>
        <fullName evidence="1">Uncharacterized protein</fullName>
    </submittedName>
</protein>
<sequence>MLEFINEDMDGKSWEELCDKCLRMRYQKDGYQRVPATYGGDYGIEAFTSTGIVFQCYYPELNYSDSELHKHLQTKIRNDIAKLLANGDGFKKLGIQQITEWHLITPEYKDKAIIEYCAKKRKEILKEKNEKNLDYIDDNIKILVKVERDFRREICDIIFISRDYKWNLALRHTGNVDWSQCSAEKVQNIKRKIRAIMPDKGDPTWQARHNRLVDQYGSYYIQGMTLLRKLQATVPDMYEKIFYLEQICRRQVQMKCDLHEDNSINKQVFLEMLNEFDEKIASEFGEIITSASRAELRNELVSAWLADCPMDFR</sequence>
<dbReference type="Proteomes" id="UP000276437">
    <property type="component" value="Chromosome"/>
</dbReference>